<feature type="domain" description="KIB1-4 beta-propeller" evidence="1">
    <location>
        <begin position="51"/>
        <end position="264"/>
    </location>
</feature>
<reference evidence="2 3" key="1">
    <citation type="journal article" date="2023" name="bioRxiv">
        <title>Genome report: Whole genome sequence and annotation of Penstemon davidsonii.</title>
        <authorList>
            <person name="Ostevik K.L."/>
            <person name="Alabady M."/>
            <person name="Zhang M."/>
            <person name="Rausher M.D."/>
        </authorList>
    </citation>
    <scope>NUCLEOTIDE SEQUENCE [LARGE SCALE GENOMIC DNA]</scope>
    <source>
        <strain evidence="2">DNT005</strain>
        <tissue evidence="2">Whole leaf</tissue>
    </source>
</reference>
<keyword evidence="3" id="KW-1185">Reference proteome</keyword>
<evidence type="ECO:0000259" key="1">
    <source>
        <dbReference type="Pfam" id="PF03478"/>
    </source>
</evidence>
<sequence>MESLAKTIHYYTKVSNMQPDEQMTWPELPNEVLPLILSHLPLRDNIRASPNKRHRLDLSELHGSTVCNAKDGWLLLSKTRVDHVFFFCPYTRESIELPNHDFSYQNFAFSASPKSPSCVIFTIQCVGQTAVAVSTWRLGATEWGTVTYPDGIPFPRHFWYKLICSKGIFYCTDFTDWLGVYDLEKSMWTVHEVPRPNCSKAFYGKNSWRGKFVVENDGDIFAIFTYSTRKPIVYKLAITNIMWVKMETLGGMTIFASYLYSHAKENILGTMRNNLCFAVRVMIGQNTIRSRAFGLNHLKIFSDFYFAYYLLLAILS</sequence>
<dbReference type="Pfam" id="PF03478">
    <property type="entry name" value="Beta-prop_KIB1-4"/>
    <property type="match status" value="1"/>
</dbReference>
<protein>
    <recommendedName>
        <fullName evidence="1">KIB1-4 beta-propeller domain-containing protein</fullName>
    </recommendedName>
</protein>
<evidence type="ECO:0000313" key="3">
    <source>
        <dbReference type="Proteomes" id="UP001291926"/>
    </source>
</evidence>
<dbReference type="Proteomes" id="UP001291926">
    <property type="component" value="Unassembled WGS sequence"/>
</dbReference>
<dbReference type="CDD" id="cd09917">
    <property type="entry name" value="F-box_SF"/>
    <property type="match status" value="1"/>
</dbReference>
<organism evidence="2 3">
    <name type="scientific">Penstemon davidsonii</name>
    <dbReference type="NCBI Taxonomy" id="160366"/>
    <lineage>
        <taxon>Eukaryota</taxon>
        <taxon>Viridiplantae</taxon>
        <taxon>Streptophyta</taxon>
        <taxon>Embryophyta</taxon>
        <taxon>Tracheophyta</taxon>
        <taxon>Spermatophyta</taxon>
        <taxon>Magnoliopsida</taxon>
        <taxon>eudicotyledons</taxon>
        <taxon>Gunneridae</taxon>
        <taxon>Pentapetalae</taxon>
        <taxon>asterids</taxon>
        <taxon>lamiids</taxon>
        <taxon>Lamiales</taxon>
        <taxon>Plantaginaceae</taxon>
        <taxon>Cheloneae</taxon>
        <taxon>Penstemon</taxon>
    </lineage>
</organism>
<name>A0ABR0CPS9_9LAMI</name>
<accession>A0ABR0CPS9</accession>
<dbReference type="PANTHER" id="PTHR33127:SF5">
    <property type="entry name" value="TRANSMEMBRANE PROTEIN"/>
    <property type="match status" value="1"/>
</dbReference>
<evidence type="ECO:0000313" key="2">
    <source>
        <dbReference type="EMBL" id="KAK4478750.1"/>
    </source>
</evidence>
<gene>
    <name evidence="2" type="ORF">RD792_014248</name>
</gene>
<dbReference type="EMBL" id="JAYDYQ010002687">
    <property type="protein sequence ID" value="KAK4478750.1"/>
    <property type="molecule type" value="Genomic_DNA"/>
</dbReference>
<dbReference type="PANTHER" id="PTHR33127">
    <property type="entry name" value="TRANSMEMBRANE PROTEIN"/>
    <property type="match status" value="1"/>
</dbReference>
<comment type="caution">
    <text evidence="2">The sequence shown here is derived from an EMBL/GenBank/DDBJ whole genome shotgun (WGS) entry which is preliminary data.</text>
</comment>
<dbReference type="InterPro" id="IPR005174">
    <property type="entry name" value="KIB1-4_b-propeller"/>
</dbReference>
<proteinExistence type="predicted"/>